<dbReference type="GO" id="GO:0004622">
    <property type="term" value="F:phosphatidylcholine lysophospholipase activity"/>
    <property type="evidence" value="ECO:0007669"/>
    <property type="project" value="TreeGrafter"/>
</dbReference>
<reference evidence="2" key="1">
    <citation type="submission" date="2023-06" db="EMBL/GenBank/DDBJ databases">
        <title>Draft genome of Marssonina rosae.</title>
        <authorList>
            <person name="Cheng Q."/>
        </authorList>
    </citation>
    <scope>NUCLEOTIDE SEQUENCE</scope>
    <source>
        <strain evidence="2">R4</strain>
    </source>
</reference>
<dbReference type="Gene3D" id="3.40.50.1110">
    <property type="entry name" value="SGNH hydrolase"/>
    <property type="match status" value="1"/>
</dbReference>
<dbReference type="PANTHER" id="PTHR30383">
    <property type="entry name" value="THIOESTERASE 1/PROTEASE 1/LYSOPHOSPHOLIPASE L1"/>
    <property type="match status" value="1"/>
</dbReference>
<dbReference type="CDD" id="cd00229">
    <property type="entry name" value="SGNH_hydrolase"/>
    <property type="match status" value="1"/>
</dbReference>
<dbReference type="Proteomes" id="UP001285354">
    <property type="component" value="Unassembled WGS sequence"/>
</dbReference>
<accession>A0AAD9WCM4</accession>
<evidence type="ECO:0000313" key="3">
    <source>
        <dbReference type="Proteomes" id="UP001285354"/>
    </source>
</evidence>
<comment type="caution">
    <text evidence="2">The sequence shown here is derived from an EMBL/GenBank/DDBJ whole genome shotgun (WGS) entry which is preliminary data.</text>
</comment>
<sequence length="233" mass="25698">MPNARVYILKAVSRALQTLSKMADLFRTSTPIHILCFGDSLTKGYSMHGKNFTPYSATMKKTLEETIGGRGELSFIVDTDGVSGQFVTNGFRERMASLYSANQIRECPYDWVVFLGGTNDLAYSISPNKIYDETKAITDIPLATGARVLLLTVPECSAKSAKLDQVRGALNGLLKDDARDGVFLLDLHAKIPYHDMPEKESEEIWDDGLHFTPAGYERVGNLVAQRLAEILSG</sequence>
<keyword evidence="3" id="KW-1185">Reference proteome</keyword>
<dbReference type="InterPro" id="IPR051532">
    <property type="entry name" value="Ester_Hydrolysis_Enzymes"/>
</dbReference>
<dbReference type="InterPro" id="IPR013830">
    <property type="entry name" value="SGNH_hydro"/>
</dbReference>
<organism evidence="2 3">
    <name type="scientific">Diplocarpon rosae</name>
    <dbReference type="NCBI Taxonomy" id="946125"/>
    <lineage>
        <taxon>Eukaryota</taxon>
        <taxon>Fungi</taxon>
        <taxon>Dikarya</taxon>
        <taxon>Ascomycota</taxon>
        <taxon>Pezizomycotina</taxon>
        <taxon>Leotiomycetes</taxon>
        <taxon>Helotiales</taxon>
        <taxon>Drepanopezizaceae</taxon>
        <taxon>Diplocarpon</taxon>
    </lineage>
</organism>
<evidence type="ECO:0000313" key="2">
    <source>
        <dbReference type="EMBL" id="KAK2623959.1"/>
    </source>
</evidence>
<protein>
    <recommendedName>
        <fullName evidence="1">SGNH hydrolase-type esterase domain-containing protein</fullName>
    </recommendedName>
</protein>
<dbReference type="Pfam" id="PF13472">
    <property type="entry name" value="Lipase_GDSL_2"/>
    <property type="match status" value="1"/>
</dbReference>
<dbReference type="InterPro" id="IPR036514">
    <property type="entry name" value="SGNH_hydro_sf"/>
</dbReference>
<dbReference type="AlphaFoldDB" id="A0AAD9WCM4"/>
<dbReference type="SUPFAM" id="SSF52266">
    <property type="entry name" value="SGNH hydrolase"/>
    <property type="match status" value="1"/>
</dbReference>
<feature type="domain" description="SGNH hydrolase-type esterase" evidence="1">
    <location>
        <begin position="36"/>
        <end position="218"/>
    </location>
</feature>
<gene>
    <name evidence="2" type="ORF">QTJ16_006593</name>
</gene>
<dbReference type="EMBL" id="JAUBYV010000011">
    <property type="protein sequence ID" value="KAK2623959.1"/>
    <property type="molecule type" value="Genomic_DNA"/>
</dbReference>
<evidence type="ECO:0000259" key="1">
    <source>
        <dbReference type="Pfam" id="PF13472"/>
    </source>
</evidence>
<dbReference type="PANTHER" id="PTHR30383:SF19">
    <property type="entry name" value="FIBRONECTIN TYPE-III DOMAIN-CONTAINING PROTEIN"/>
    <property type="match status" value="1"/>
</dbReference>
<name>A0AAD9WCM4_9HELO</name>
<proteinExistence type="predicted"/>